<sequence length="303" mass="35515">MIYLQLPSATQKKEKNSNGQTLKRINQDLSKENPPKKIKIDKETTSKQNLKVKQEKDNFISKDSAPQKRPVDNDENTARRNENRNIDIEVNPFAFLNKNKKYKVEMNSGDKNDNPFKSQKTQRSTARKEDDSPDLSICKKKKEDSKERIFTSTKINKLDLSVNFSKISKINTSNSIWYSKNTTVEIKQDENLDNTFDSEMQKFIDQFKDTVIVEAIIKLPKREIYQNRLNNEMSPKGKLNFKKFLKIMPLRPQKIVIGNDIFIDEMPRDAPGIVDSRRERHFKNDEIDNTLSIKRREPKKFLI</sequence>
<dbReference type="Proteomes" id="UP001162164">
    <property type="component" value="Unassembled WGS sequence"/>
</dbReference>
<evidence type="ECO:0000256" key="1">
    <source>
        <dbReference type="SAM" id="MobiDB-lite"/>
    </source>
</evidence>
<proteinExistence type="predicted"/>
<dbReference type="EMBL" id="JAPWTJ010000381">
    <property type="protein sequence ID" value="KAJ8979019.1"/>
    <property type="molecule type" value="Genomic_DNA"/>
</dbReference>
<feature type="region of interest" description="Disordered" evidence="1">
    <location>
        <begin position="105"/>
        <end position="138"/>
    </location>
</feature>
<feature type="region of interest" description="Disordered" evidence="1">
    <location>
        <begin position="1"/>
        <end position="85"/>
    </location>
</feature>
<name>A0ABQ9JM22_9CUCU</name>
<gene>
    <name evidence="2" type="ORF">NQ317_003122</name>
</gene>
<keyword evidence="3" id="KW-1185">Reference proteome</keyword>
<accession>A0ABQ9JM22</accession>
<evidence type="ECO:0000313" key="3">
    <source>
        <dbReference type="Proteomes" id="UP001162164"/>
    </source>
</evidence>
<feature type="compositionally biased region" description="Polar residues" evidence="1">
    <location>
        <begin position="115"/>
        <end position="124"/>
    </location>
</feature>
<protein>
    <submittedName>
        <fullName evidence="2">Uncharacterized protein</fullName>
    </submittedName>
</protein>
<feature type="compositionally biased region" description="Basic and acidic residues" evidence="1">
    <location>
        <begin position="52"/>
        <end position="85"/>
    </location>
</feature>
<evidence type="ECO:0000313" key="2">
    <source>
        <dbReference type="EMBL" id="KAJ8979019.1"/>
    </source>
</evidence>
<comment type="caution">
    <text evidence="2">The sequence shown here is derived from an EMBL/GenBank/DDBJ whole genome shotgun (WGS) entry which is preliminary data.</text>
</comment>
<feature type="compositionally biased region" description="Basic and acidic residues" evidence="1">
    <location>
        <begin position="25"/>
        <end position="45"/>
    </location>
</feature>
<reference evidence="2" key="1">
    <citation type="journal article" date="2023" name="Insect Mol. Biol.">
        <title>Genome sequencing provides insights into the evolution of gene families encoding plant cell wall-degrading enzymes in longhorned beetles.</title>
        <authorList>
            <person name="Shin N.R."/>
            <person name="Okamura Y."/>
            <person name="Kirsch R."/>
            <person name="Pauchet Y."/>
        </authorList>
    </citation>
    <scope>NUCLEOTIDE SEQUENCE</scope>
    <source>
        <strain evidence="2">MMC_N1</strain>
    </source>
</reference>
<organism evidence="2 3">
    <name type="scientific">Molorchus minor</name>
    <dbReference type="NCBI Taxonomy" id="1323400"/>
    <lineage>
        <taxon>Eukaryota</taxon>
        <taxon>Metazoa</taxon>
        <taxon>Ecdysozoa</taxon>
        <taxon>Arthropoda</taxon>
        <taxon>Hexapoda</taxon>
        <taxon>Insecta</taxon>
        <taxon>Pterygota</taxon>
        <taxon>Neoptera</taxon>
        <taxon>Endopterygota</taxon>
        <taxon>Coleoptera</taxon>
        <taxon>Polyphaga</taxon>
        <taxon>Cucujiformia</taxon>
        <taxon>Chrysomeloidea</taxon>
        <taxon>Cerambycidae</taxon>
        <taxon>Lamiinae</taxon>
        <taxon>Monochamini</taxon>
        <taxon>Molorchus</taxon>
    </lineage>
</organism>
<feature type="compositionally biased region" description="Basic and acidic residues" evidence="1">
    <location>
        <begin position="105"/>
        <end position="114"/>
    </location>
</feature>